<reference evidence="1 2" key="1">
    <citation type="submission" date="2019-05" db="EMBL/GenBank/DDBJ databases">
        <authorList>
            <person name="Derk J.T."/>
            <person name="Gurtovaia V."/>
            <person name="Hoskins I.B.W."/>
            <person name="Meyer D.A."/>
            <person name="Wheatley K.M."/>
            <person name="Pape-Zambito D.A."/>
            <person name="Garlena R.A."/>
            <person name="Russell D.A."/>
            <person name="Pope W.H."/>
            <person name="Jacobs-Sera D."/>
            <person name="Hatfull G.F."/>
        </authorList>
    </citation>
    <scope>NUCLEOTIDE SEQUENCE [LARGE SCALE GENOMIC DNA]</scope>
</reference>
<dbReference type="EMBL" id="MK937595">
    <property type="protein sequence ID" value="QDH92124.1"/>
    <property type="molecule type" value="Genomic_DNA"/>
</dbReference>
<organism evidence="1 2">
    <name type="scientific">Streptomyces phage Dubu</name>
    <dbReference type="NCBI Taxonomy" id="2591226"/>
    <lineage>
        <taxon>Viruses</taxon>
        <taxon>Duplodnaviria</taxon>
        <taxon>Heunggongvirae</taxon>
        <taxon>Uroviricota</taxon>
        <taxon>Caudoviricetes</taxon>
        <taxon>Dubuvirus</taxon>
        <taxon>Dubuvirus dubu</taxon>
    </lineage>
</organism>
<protein>
    <submittedName>
        <fullName evidence="1">Uncharacterized protein</fullName>
    </submittedName>
</protein>
<keyword evidence="2" id="KW-1185">Reference proteome</keyword>
<evidence type="ECO:0000313" key="2">
    <source>
        <dbReference type="Proteomes" id="UP000316735"/>
    </source>
</evidence>
<evidence type="ECO:0000313" key="1">
    <source>
        <dbReference type="EMBL" id="QDH92124.1"/>
    </source>
</evidence>
<dbReference type="GeneID" id="77931325"/>
<dbReference type="RefSeq" id="YP_010655463.1">
    <property type="nucleotide sequence ID" value="NC_070828.1"/>
</dbReference>
<name>A0A514DET2_9CAUD</name>
<dbReference type="Proteomes" id="UP000316735">
    <property type="component" value="Segment"/>
</dbReference>
<proteinExistence type="predicted"/>
<accession>A0A514DET2</accession>
<sequence>MPNPDGEDLGSVTIGAREIYDQLVSLRDEVRASTLNHAAVDTKLADHETRIRSVERWKYSVPTALVTAVISAGVTIATKLGA</sequence>
<dbReference type="KEGG" id="vg:77931325"/>
<gene>
    <name evidence="1" type="primary">19</name>
    <name evidence="1" type="ORF">SEA_DUBU_19</name>
</gene>